<dbReference type="PANTHER" id="PTHR39624">
    <property type="entry name" value="PROTEIN INVOLVED IN RIMO-MEDIATED BETA-METHYLTHIOLATION OF RIBOSOMAL PROTEIN S12 YCAO"/>
    <property type="match status" value="1"/>
</dbReference>
<evidence type="ECO:0000313" key="1">
    <source>
        <dbReference type="EMBL" id="KAA9332044.1"/>
    </source>
</evidence>
<dbReference type="InterPro" id="IPR036102">
    <property type="entry name" value="OsmC/Ohrsf"/>
</dbReference>
<evidence type="ECO:0000313" key="2">
    <source>
        <dbReference type="Proteomes" id="UP000326380"/>
    </source>
</evidence>
<dbReference type="AlphaFoldDB" id="A0A7L4ZWM5"/>
<reference evidence="1 2" key="1">
    <citation type="submission" date="2019-09" db="EMBL/GenBank/DDBJ databases">
        <title>Genome sequence of Hymenobacter sp. M3.</title>
        <authorList>
            <person name="Srinivasan S."/>
        </authorList>
    </citation>
    <scope>NUCLEOTIDE SEQUENCE [LARGE SCALE GENOMIC DNA]</scope>
    <source>
        <strain evidence="1 2">M3</strain>
    </source>
</reference>
<dbReference type="PANTHER" id="PTHR39624:SF2">
    <property type="entry name" value="OSMC-LIKE PROTEIN"/>
    <property type="match status" value="1"/>
</dbReference>
<dbReference type="InterPro" id="IPR003718">
    <property type="entry name" value="OsmC/Ohr_fam"/>
</dbReference>
<dbReference type="EMBL" id="VTWU01000004">
    <property type="protein sequence ID" value="KAA9332044.1"/>
    <property type="molecule type" value="Genomic_DNA"/>
</dbReference>
<name>A0A7L4ZWM5_9BACT</name>
<dbReference type="SUPFAM" id="SSF82784">
    <property type="entry name" value="OsmC-like"/>
    <property type="match status" value="1"/>
</dbReference>
<gene>
    <name evidence="1" type="ORF">F0P96_11165</name>
</gene>
<accession>A0A7L4ZWM5</accession>
<protein>
    <submittedName>
        <fullName evidence="1">OsmC family protein</fullName>
    </submittedName>
</protein>
<dbReference type="Gene3D" id="3.30.300.20">
    <property type="match status" value="1"/>
</dbReference>
<organism evidence="1 2">
    <name type="scientific">Hymenobacter busanensis</name>
    <dbReference type="NCBI Taxonomy" id="2607656"/>
    <lineage>
        <taxon>Bacteria</taxon>
        <taxon>Pseudomonadati</taxon>
        <taxon>Bacteroidota</taxon>
        <taxon>Cytophagia</taxon>
        <taxon>Cytophagales</taxon>
        <taxon>Hymenobacteraceae</taxon>
        <taxon>Hymenobacter</taxon>
    </lineage>
</organism>
<dbReference type="Pfam" id="PF02566">
    <property type="entry name" value="OsmC"/>
    <property type="match status" value="1"/>
</dbReference>
<sequence>MPRRKPFYRHRSSHQPLAVPTLTGRIGPDHFRTVIASDSGHELLADEPLDNGGQNLGPSPGELLAASLSACTCITVRMYADRKQWPLHGVEAVVSFEHNPQHVVTRLTRKLHLLGTLTDEQRQRLLQIANLCPIHKALTASVPIDTELG</sequence>
<proteinExistence type="predicted"/>
<dbReference type="InterPro" id="IPR015946">
    <property type="entry name" value="KH_dom-like_a/b"/>
</dbReference>
<dbReference type="Proteomes" id="UP000326380">
    <property type="component" value="Unassembled WGS sequence"/>
</dbReference>
<keyword evidence="2" id="KW-1185">Reference proteome</keyword>
<comment type="caution">
    <text evidence="1">The sequence shown here is derived from an EMBL/GenBank/DDBJ whole genome shotgun (WGS) entry which is preliminary data.</text>
</comment>